<dbReference type="Proteomes" id="UP001597641">
    <property type="component" value="Unassembled WGS sequence"/>
</dbReference>
<proteinExistence type="predicted"/>
<dbReference type="RefSeq" id="WP_377483573.1">
    <property type="nucleotide sequence ID" value="NZ_JBHUOX010000005.1"/>
</dbReference>
<evidence type="ECO:0000313" key="2">
    <source>
        <dbReference type="Proteomes" id="UP001597641"/>
    </source>
</evidence>
<organism evidence="1 2">
    <name type="scientific">Pontibacter toksunensis</name>
    <dbReference type="NCBI Taxonomy" id="1332631"/>
    <lineage>
        <taxon>Bacteria</taxon>
        <taxon>Pseudomonadati</taxon>
        <taxon>Bacteroidota</taxon>
        <taxon>Cytophagia</taxon>
        <taxon>Cytophagales</taxon>
        <taxon>Hymenobacteraceae</taxon>
        <taxon>Pontibacter</taxon>
    </lineage>
</organism>
<evidence type="ECO:0000313" key="1">
    <source>
        <dbReference type="EMBL" id="MFD3000504.1"/>
    </source>
</evidence>
<keyword evidence="2" id="KW-1185">Reference proteome</keyword>
<accession>A0ABW6BUH5</accession>
<gene>
    <name evidence="1" type="ORF">ACFS7Z_09050</name>
</gene>
<comment type="caution">
    <text evidence="1">The sequence shown here is derived from an EMBL/GenBank/DDBJ whole genome shotgun (WGS) entry which is preliminary data.</text>
</comment>
<reference evidence="2" key="1">
    <citation type="journal article" date="2019" name="Int. J. Syst. Evol. Microbiol.">
        <title>The Global Catalogue of Microorganisms (GCM) 10K type strain sequencing project: providing services to taxonomists for standard genome sequencing and annotation.</title>
        <authorList>
            <consortium name="The Broad Institute Genomics Platform"/>
            <consortium name="The Broad Institute Genome Sequencing Center for Infectious Disease"/>
            <person name="Wu L."/>
            <person name="Ma J."/>
        </authorList>
    </citation>
    <scope>NUCLEOTIDE SEQUENCE [LARGE SCALE GENOMIC DNA]</scope>
    <source>
        <strain evidence="2">KCTC 23984</strain>
    </source>
</reference>
<protein>
    <submittedName>
        <fullName evidence="1">Uncharacterized protein</fullName>
    </submittedName>
</protein>
<sequence>MTGLEKVVMLAQNGGCCESGEAASEEDSCCTEKVTFAKLETVSAQKALAVTLPVLFYSEVKQVFFQCFSTLATDQRLLTYSDSSPPLYGCRLLHRLQVLQI</sequence>
<name>A0ABW6BUH5_9BACT</name>
<dbReference type="EMBL" id="JBHUOX010000005">
    <property type="protein sequence ID" value="MFD3000504.1"/>
    <property type="molecule type" value="Genomic_DNA"/>
</dbReference>